<evidence type="ECO:0000259" key="5">
    <source>
        <dbReference type="PROSITE" id="PS50931"/>
    </source>
</evidence>
<dbReference type="PANTHER" id="PTHR30346:SF17">
    <property type="entry name" value="LYSR FAMILY TRANSCRIPTIONAL REGULATOR"/>
    <property type="match status" value="1"/>
</dbReference>
<dbReference type="InterPro" id="IPR036390">
    <property type="entry name" value="WH_DNA-bd_sf"/>
</dbReference>
<reference evidence="6 7" key="1">
    <citation type="submission" date="2020-08" db="EMBL/GenBank/DDBJ databases">
        <title>Genomic Encyclopedia of Type Strains, Phase IV (KMG-IV): sequencing the most valuable type-strain genomes for metagenomic binning, comparative biology and taxonomic classification.</title>
        <authorList>
            <person name="Goeker M."/>
        </authorList>
    </citation>
    <scope>NUCLEOTIDE SEQUENCE [LARGE SCALE GENOMIC DNA]</scope>
    <source>
        <strain evidence="6 7">DSM 7051</strain>
    </source>
</reference>
<name>A0A7X0F933_9HYPH</name>
<dbReference type="SUPFAM" id="SSF53850">
    <property type="entry name" value="Periplasmic binding protein-like II"/>
    <property type="match status" value="1"/>
</dbReference>
<comment type="similarity">
    <text evidence="1">Belongs to the LysR transcriptional regulatory family.</text>
</comment>
<evidence type="ECO:0000256" key="1">
    <source>
        <dbReference type="ARBA" id="ARBA00009437"/>
    </source>
</evidence>
<evidence type="ECO:0000256" key="2">
    <source>
        <dbReference type="ARBA" id="ARBA00023015"/>
    </source>
</evidence>
<dbReference type="PANTHER" id="PTHR30346">
    <property type="entry name" value="TRANSCRIPTIONAL DUAL REGULATOR HCAR-RELATED"/>
    <property type="match status" value="1"/>
</dbReference>
<comment type="caution">
    <text evidence="6">The sequence shown here is derived from an EMBL/GenBank/DDBJ whole genome shotgun (WGS) entry which is preliminary data.</text>
</comment>
<dbReference type="GO" id="GO:0003677">
    <property type="term" value="F:DNA binding"/>
    <property type="evidence" value="ECO:0007669"/>
    <property type="project" value="UniProtKB-KW"/>
</dbReference>
<dbReference type="Gene3D" id="1.10.10.10">
    <property type="entry name" value="Winged helix-like DNA-binding domain superfamily/Winged helix DNA-binding domain"/>
    <property type="match status" value="1"/>
</dbReference>
<evidence type="ECO:0000256" key="3">
    <source>
        <dbReference type="ARBA" id="ARBA00023125"/>
    </source>
</evidence>
<dbReference type="InterPro" id="IPR005119">
    <property type="entry name" value="LysR_subst-bd"/>
</dbReference>
<keyword evidence="2" id="KW-0805">Transcription regulation</keyword>
<evidence type="ECO:0000256" key="4">
    <source>
        <dbReference type="ARBA" id="ARBA00023163"/>
    </source>
</evidence>
<evidence type="ECO:0000313" key="6">
    <source>
        <dbReference type="EMBL" id="MBB6355340.1"/>
    </source>
</evidence>
<organism evidence="6 7">
    <name type="scientific">Aminobacter aganoensis</name>
    <dbReference type="NCBI Taxonomy" id="83264"/>
    <lineage>
        <taxon>Bacteria</taxon>
        <taxon>Pseudomonadati</taxon>
        <taxon>Pseudomonadota</taxon>
        <taxon>Alphaproteobacteria</taxon>
        <taxon>Hyphomicrobiales</taxon>
        <taxon>Phyllobacteriaceae</taxon>
        <taxon>Aminobacter</taxon>
    </lineage>
</organism>
<keyword evidence="3 6" id="KW-0238">DNA-binding</keyword>
<feature type="domain" description="HTH lysR-type" evidence="5">
    <location>
        <begin position="1"/>
        <end position="58"/>
    </location>
</feature>
<dbReference type="RefSeq" id="WP_055982165.1">
    <property type="nucleotide sequence ID" value="NZ_BAABEG010000001.1"/>
</dbReference>
<keyword evidence="4" id="KW-0804">Transcription</keyword>
<dbReference type="PROSITE" id="PS50931">
    <property type="entry name" value="HTH_LYSR"/>
    <property type="match status" value="1"/>
</dbReference>
<proteinExistence type="inferred from homology"/>
<sequence length="307" mass="34956">MDMRQLRYFVAVARERNFSRAAEVLHIAQPPLSRQIQQLEESLGAVLIDRSSRPLALTEAGRFFYEQASQMITRMEHIREQTRRIALSRREIFIIGCVGSTLYSGIPDLVRRMRVRWPELGIEFREMMSVEQIAALKDGRIDLGFGRVRLSDPDVERITLREERLVVAFPKNHPKSLSTAPIALKDIEGETLVIYPSKPRPSFADEVLGLFAELNVEPGIVEEVREIQTALGLVAAAAGLCIVPAASQRQRPDDVCYRILSDEKATSPVIMSYRRNDRSGRIDAIKELIREMYADNPPWLQLSNITW</sequence>
<dbReference type="PRINTS" id="PR00039">
    <property type="entry name" value="HTHLYSR"/>
</dbReference>
<dbReference type="Gene3D" id="3.40.190.10">
    <property type="entry name" value="Periplasmic binding protein-like II"/>
    <property type="match status" value="2"/>
</dbReference>
<dbReference type="EMBL" id="JACHOU010000007">
    <property type="protein sequence ID" value="MBB6355340.1"/>
    <property type="molecule type" value="Genomic_DNA"/>
</dbReference>
<keyword evidence="7" id="KW-1185">Reference proteome</keyword>
<dbReference type="FunFam" id="1.10.10.10:FF:000001">
    <property type="entry name" value="LysR family transcriptional regulator"/>
    <property type="match status" value="1"/>
</dbReference>
<evidence type="ECO:0000313" key="7">
    <source>
        <dbReference type="Proteomes" id="UP000536262"/>
    </source>
</evidence>
<protein>
    <submittedName>
        <fullName evidence="6">DNA-binding transcriptional LysR family regulator</fullName>
    </submittedName>
</protein>
<dbReference type="Proteomes" id="UP000536262">
    <property type="component" value="Unassembled WGS sequence"/>
</dbReference>
<dbReference type="GO" id="GO:0032993">
    <property type="term" value="C:protein-DNA complex"/>
    <property type="evidence" value="ECO:0007669"/>
    <property type="project" value="TreeGrafter"/>
</dbReference>
<dbReference type="Pfam" id="PF03466">
    <property type="entry name" value="LysR_substrate"/>
    <property type="match status" value="1"/>
</dbReference>
<dbReference type="SUPFAM" id="SSF46785">
    <property type="entry name" value="Winged helix' DNA-binding domain"/>
    <property type="match status" value="1"/>
</dbReference>
<dbReference type="InterPro" id="IPR036388">
    <property type="entry name" value="WH-like_DNA-bd_sf"/>
</dbReference>
<dbReference type="Pfam" id="PF00126">
    <property type="entry name" value="HTH_1"/>
    <property type="match status" value="1"/>
</dbReference>
<dbReference type="InterPro" id="IPR000847">
    <property type="entry name" value="LysR_HTH_N"/>
</dbReference>
<dbReference type="GO" id="GO:0003700">
    <property type="term" value="F:DNA-binding transcription factor activity"/>
    <property type="evidence" value="ECO:0007669"/>
    <property type="project" value="InterPro"/>
</dbReference>
<dbReference type="AlphaFoldDB" id="A0A7X0F933"/>
<accession>A0A7X0F933</accession>
<gene>
    <name evidence="6" type="ORF">GGR00_003142</name>
</gene>